<dbReference type="EC" id="3.2.1.51" evidence="3"/>
<gene>
    <name evidence="9" type="ordered locus">Lbys_2883</name>
</gene>
<organism evidence="9 10">
    <name type="scientific">Leadbetterella byssophila (strain DSM 17132 / JCM 16389 / KACC 11308 / NBRC 106382 / 4M15)</name>
    <dbReference type="NCBI Taxonomy" id="649349"/>
    <lineage>
        <taxon>Bacteria</taxon>
        <taxon>Pseudomonadati</taxon>
        <taxon>Bacteroidota</taxon>
        <taxon>Cytophagia</taxon>
        <taxon>Cytophagales</taxon>
        <taxon>Leadbetterellaceae</taxon>
        <taxon>Leadbetterella</taxon>
    </lineage>
</organism>
<feature type="domain" description="Glycoside hydrolase family 29 N-terminal" evidence="8">
    <location>
        <begin position="20"/>
        <end position="332"/>
    </location>
</feature>
<keyword evidence="5 9" id="KW-0378">Hydrolase</keyword>
<protein>
    <recommendedName>
        <fullName evidence="3">alpha-L-fucosidase</fullName>
        <ecNumber evidence="3">3.2.1.51</ecNumber>
    </recommendedName>
</protein>
<dbReference type="OrthoDB" id="107551at2"/>
<dbReference type="InterPro" id="IPR057739">
    <property type="entry name" value="Glyco_hydro_29_N"/>
</dbReference>
<reference key="1">
    <citation type="submission" date="2010-11" db="EMBL/GenBank/DDBJ databases">
        <title>The complete genome of Leadbetterella byssophila DSM 17132.</title>
        <authorList>
            <consortium name="US DOE Joint Genome Institute (JGI-PGF)"/>
            <person name="Lucas S."/>
            <person name="Copeland A."/>
            <person name="Lapidus A."/>
            <person name="Glavina del Rio T."/>
            <person name="Dalin E."/>
            <person name="Tice H."/>
            <person name="Bruce D."/>
            <person name="Goodwin L."/>
            <person name="Pitluck S."/>
            <person name="Kyrpides N."/>
            <person name="Mavromatis K."/>
            <person name="Ivanova N."/>
            <person name="Teshima H."/>
            <person name="Brettin T."/>
            <person name="Detter J.C."/>
            <person name="Han C."/>
            <person name="Tapia R."/>
            <person name="Land M."/>
            <person name="Hauser L."/>
            <person name="Markowitz V."/>
            <person name="Cheng J.-F."/>
            <person name="Hugenholtz P."/>
            <person name="Woyke T."/>
            <person name="Wu D."/>
            <person name="Tindall B."/>
            <person name="Pomrenke H.G."/>
            <person name="Brambilla E."/>
            <person name="Klenk H.-P."/>
            <person name="Eisen J.A."/>
        </authorList>
    </citation>
    <scope>NUCLEOTIDE SEQUENCE [LARGE SCALE GENOMIC DNA]</scope>
    <source>
        <strain>DSM 17132</strain>
    </source>
</reference>
<dbReference type="SMART" id="SM00812">
    <property type="entry name" value="Alpha_L_fucos"/>
    <property type="match status" value="1"/>
</dbReference>
<keyword evidence="10" id="KW-1185">Reference proteome</keyword>
<evidence type="ECO:0000256" key="2">
    <source>
        <dbReference type="ARBA" id="ARBA00007951"/>
    </source>
</evidence>
<comment type="similarity">
    <text evidence="2">Belongs to the glycosyl hydrolase 29 family.</text>
</comment>
<evidence type="ECO:0000256" key="1">
    <source>
        <dbReference type="ARBA" id="ARBA00004071"/>
    </source>
</evidence>
<dbReference type="eggNOG" id="COG3669">
    <property type="taxonomic scope" value="Bacteria"/>
</dbReference>
<dbReference type="Gene3D" id="3.20.20.80">
    <property type="entry name" value="Glycosidases"/>
    <property type="match status" value="1"/>
</dbReference>
<dbReference type="EMBL" id="CP002305">
    <property type="protein sequence ID" value="ADQ18545.1"/>
    <property type="molecule type" value="Genomic_DNA"/>
</dbReference>
<dbReference type="CAZy" id="GH29">
    <property type="family name" value="Glycoside Hydrolase Family 29"/>
</dbReference>
<keyword evidence="6" id="KW-0326">Glycosidase</keyword>
<dbReference type="GO" id="GO:0004560">
    <property type="term" value="F:alpha-L-fucosidase activity"/>
    <property type="evidence" value="ECO:0007669"/>
    <property type="project" value="InterPro"/>
</dbReference>
<evidence type="ECO:0000256" key="3">
    <source>
        <dbReference type="ARBA" id="ARBA00012662"/>
    </source>
</evidence>
<dbReference type="SUPFAM" id="SSF51445">
    <property type="entry name" value="(Trans)glycosidases"/>
    <property type="match status" value="1"/>
</dbReference>
<dbReference type="PIRSF" id="PIRSF001092">
    <property type="entry name" value="Alpha-L-fucosidase"/>
    <property type="match status" value="1"/>
</dbReference>
<evidence type="ECO:0000313" key="9">
    <source>
        <dbReference type="EMBL" id="ADQ18545.1"/>
    </source>
</evidence>
<evidence type="ECO:0000256" key="5">
    <source>
        <dbReference type="ARBA" id="ARBA00022801"/>
    </source>
</evidence>
<dbReference type="KEGG" id="lby:Lbys_2883"/>
<sequence>MKKLLLLLLPLSVWGQDHLNWWKNDRFGMFIHWGLYSSPARHEWVQNRESISAEVYRDRYFDKFYPDLYDPKDWAKRAKAAGMKYVVLTARHHEGFALWDTQFSDYKAPNTPIKMDLIKPFVEAFRAEGIKIGFYFSLIDWYHPDFTVDRVHPLRNNAEARARKTDMNRFRKFLKDQLTELLTNYGKIDLLFFDFSYPGEDGKGRKDWDSEGLLALTRKLQPGIIVNDRLDLNDVPGGYDYVTPEQFMPDSWPERNGVKVPWETCQTFSGSWGYHRDENTWKSNNQLIAMLIEVVSKGGNLLLNVGPTARGTFDDRAKDRLEGIGKWTQVHGRSIYGCTAAPEEFKKPDNTFLTYHPQTKRLYVHLLQWPFQTLYLPGFKGKVKYMQFLHDGSEVQYTASAKADPSQHMAITAGDNDLIVKLPVVKPNVEIPVLEIFLED</sequence>
<dbReference type="AlphaFoldDB" id="E4RSH5"/>
<evidence type="ECO:0000259" key="8">
    <source>
        <dbReference type="Pfam" id="PF01120"/>
    </source>
</evidence>
<evidence type="ECO:0000256" key="4">
    <source>
        <dbReference type="ARBA" id="ARBA00022729"/>
    </source>
</evidence>
<proteinExistence type="inferred from homology"/>
<dbReference type="Pfam" id="PF01120">
    <property type="entry name" value="Alpha_L_fucos"/>
    <property type="match status" value="1"/>
</dbReference>
<dbReference type="HOGENOM" id="CLU_002934_0_2_10"/>
<dbReference type="GO" id="GO:0005764">
    <property type="term" value="C:lysosome"/>
    <property type="evidence" value="ECO:0007669"/>
    <property type="project" value="TreeGrafter"/>
</dbReference>
<dbReference type="STRING" id="649349.Lbys_2883"/>
<evidence type="ECO:0000256" key="7">
    <source>
        <dbReference type="PIRSR" id="PIRSR001092-1"/>
    </source>
</evidence>
<dbReference type="PANTHER" id="PTHR10030">
    <property type="entry name" value="ALPHA-L-FUCOSIDASE"/>
    <property type="match status" value="1"/>
</dbReference>
<dbReference type="PRINTS" id="PR00741">
    <property type="entry name" value="GLHYDRLASE29"/>
</dbReference>
<dbReference type="PANTHER" id="PTHR10030:SF37">
    <property type="entry name" value="ALPHA-L-FUCOSIDASE-RELATED"/>
    <property type="match status" value="1"/>
</dbReference>
<feature type="site" description="May be important for catalysis" evidence="7">
    <location>
        <position position="265"/>
    </location>
</feature>
<accession>E4RSH5</accession>
<dbReference type="RefSeq" id="WP_013409577.1">
    <property type="nucleotide sequence ID" value="NC_014655.1"/>
</dbReference>
<keyword evidence="4" id="KW-0732">Signal</keyword>
<dbReference type="GO" id="GO:0016139">
    <property type="term" value="P:glycoside catabolic process"/>
    <property type="evidence" value="ECO:0007669"/>
    <property type="project" value="TreeGrafter"/>
</dbReference>
<reference evidence="9 10" key="2">
    <citation type="journal article" date="2011" name="Stand. Genomic Sci.">
        <title>Complete genome sequence of Leadbetterella byssophila type strain (4M15).</title>
        <authorList>
            <person name="Abt B."/>
            <person name="Teshima H."/>
            <person name="Lucas S."/>
            <person name="Lapidus A."/>
            <person name="Del Rio T.G."/>
            <person name="Nolan M."/>
            <person name="Tice H."/>
            <person name="Cheng J.F."/>
            <person name="Pitluck S."/>
            <person name="Liolios K."/>
            <person name="Pagani I."/>
            <person name="Ivanova N."/>
            <person name="Mavromatis K."/>
            <person name="Pati A."/>
            <person name="Tapia R."/>
            <person name="Han C."/>
            <person name="Goodwin L."/>
            <person name="Chen A."/>
            <person name="Palaniappan K."/>
            <person name="Land M."/>
            <person name="Hauser L."/>
            <person name="Chang Y.J."/>
            <person name="Jeffries C.D."/>
            <person name="Rohde M."/>
            <person name="Goker M."/>
            <person name="Tindall B.J."/>
            <person name="Detter J.C."/>
            <person name="Woyke T."/>
            <person name="Bristow J."/>
            <person name="Eisen J.A."/>
            <person name="Markowitz V."/>
            <person name="Hugenholtz P."/>
            <person name="Klenk H.P."/>
            <person name="Kyrpides N.C."/>
        </authorList>
    </citation>
    <scope>NUCLEOTIDE SEQUENCE [LARGE SCALE GENOMIC DNA]</scope>
    <source>
        <strain evidence="10">DSM 17132 / JCM 16389 / KACC 11308 / NBRC 106382 / 4M15</strain>
    </source>
</reference>
<evidence type="ECO:0000313" key="10">
    <source>
        <dbReference type="Proteomes" id="UP000007435"/>
    </source>
</evidence>
<dbReference type="SMR" id="E4RSH5"/>
<dbReference type="GO" id="GO:0006004">
    <property type="term" value="P:fucose metabolic process"/>
    <property type="evidence" value="ECO:0007669"/>
    <property type="project" value="InterPro"/>
</dbReference>
<dbReference type="InterPro" id="IPR017853">
    <property type="entry name" value="GH"/>
</dbReference>
<name>E4RSH5_LEAB4</name>
<dbReference type="InterPro" id="IPR000933">
    <property type="entry name" value="Glyco_hydro_29"/>
</dbReference>
<dbReference type="InterPro" id="IPR016286">
    <property type="entry name" value="FUC_metazoa-typ"/>
</dbReference>
<dbReference type="Proteomes" id="UP000007435">
    <property type="component" value="Chromosome"/>
</dbReference>
<evidence type="ECO:0000256" key="6">
    <source>
        <dbReference type="ARBA" id="ARBA00023295"/>
    </source>
</evidence>
<comment type="function">
    <text evidence="1">Alpha-L-fucosidase is responsible for hydrolyzing the alpha-1,6-linked fucose joined to the reducing-end N-acetylglucosamine of the carbohydrate moieties of glycoproteins.</text>
</comment>